<dbReference type="PANTHER" id="PTHR30524:SF0">
    <property type="entry name" value="ALTRONATE OXIDOREDUCTASE-RELATED"/>
    <property type="match status" value="1"/>
</dbReference>
<organism evidence="5 6">
    <name type="scientific">Chitinophaga skermanii</name>
    <dbReference type="NCBI Taxonomy" id="331697"/>
    <lineage>
        <taxon>Bacteria</taxon>
        <taxon>Pseudomonadati</taxon>
        <taxon>Bacteroidota</taxon>
        <taxon>Chitinophagia</taxon>
        <taxon>Chitinophagales</taxon>
        <taxon>Chitinophagaceae</taxon>
        <taxon>Chitinophaga</taxon>
    </lineage>
</organism>
<dbReference type="InterPro" id="IPR013118">
    <property type="entry name" value="Mannitol_DH_C"/>
</dbReference>
<dbReference type="GO" id="GO:0008926">
    <property type="term" value="F:mannitol-1-phosphate 5-dehydrogenase activity"/>
    <property type="evidence" value="ECO:0007669"/>
    <property type="project" value="TreeGrafter"/>
</dbReference>
<comment type="caution">
    <text evidence="5">The sequence shown here is derived from an EMBL/GenBank/DDBJ whole genome shotgun (WGS) entry which is preliminary data.</text>
</comment>
<evidence type="ECO:0000313" key="6">
    <source>
        <dbReference type="Proteomes" id="UP000249547"/>
    </source>
</evidence>
<evidence type="ECO:0000313" key="5">
    <source>
        <dbReference type="EMBL" id="RAJ05322.1"/>
    </source>
</evidence>
<dbReference type="SUPFAM" id="SSF48179">
    <property type="entry name" value="6-phosphogluconate dehydrogenase C-terminal domain-like"/>
    <property type="match status" value="1"/>
</dbReference>
<dbReference type="InterPro" id="IPR013131">
    <property type="entry name" value="Mannitol_DH_N"/>
</dbReference>
<dbReference type="EMBL" id="QLLL01000004">
    <property type="protein sequence ID" value="RAJ05322.1"/>
    <property type="molecule type" value="Genomic_DNA"/>
</dbReference>
<sequence length="505" mass="56585">MILSRYTLKNIQSAQMSAPAEDLLELPEKVLQFGTGVLLRALPGYFIDKANKQGVFNGRIVMVKSTTQGNDATAFENQDGLYTLCVRGIEDGRPVHENIINASVSRVIEAQQDWPSVLECAHNQQLQIIISNTTEVGIQLVNDDIRRHPPVSFPGKLLAFLYERFKAFNGSPASGMVIVPTELLPGNGKILESIVLELAHLNGLQADFIEWLEQHNHFCNSLVDRIVPGRPSSEQAAAMQTDWGYKDSLITMTEHYRLWAIEGDEHIAKILSFATVDEGVIVTPNIQQHRELKLRLLNGTHTLSCALAFLAGEQTVKSAMENPAVAGFIHHLMMEEIAPSIPHDITLATAHVFGEKVLDRFRNPHIEHYWLNISMQYTSKLRMRCVPILLKHYEQFECPPQTMALGFAAYLVFMQPTKKSAEQFTGHYNGYDYTINDDAADYFYRAWQGFTPAALVHEVLSNTALWDEDLSVLPGFSEAVLQHVLVILQDGVVHAIEQLGHAHKV</sequence>
<keyword evidence="6" id="KW-1185">Reference proteome</keyword>
<keyword evidence="1" id="KW-0560">Oxidoreductase</keyword>
<dbReference type="Pfam" id="PF01232">
    <property type="entry name" value="Mannitol_dh"/>
    <property type="match status" value="1"/>
</dbReference>
<dbReference type="GO" id="GO:0005829">
    <property type="term" value="C:cytosol"/>
    <property type="evidence" value="ECO:0007669"/>
    <property type="project" value="TreeGrafter"/>
</dbReference>
<accession>A0A327QNU1</accession>
<dbReference type="InterPro" id="IPR013328">
    <property type="entry name" value="6PGD_dom2"/>
</dbReference>
<dbReference type="OrthoDB" id="9768714at2"/>
<feature type="domain" description="Mannitol dehydrogenase C-terminal" evidence="4">
    <location>
        <begin position="285"/>
        <end position="484"/>
    </location>
</feature>
<dbReference type="InterPro" id="IPR036291">
    <property type="entry name" value="NAD(P)-bd_dom_sf"/>
</dbReference>
<dbReference type="Proteomes" id="UP000249547">
    <property type="component" value="Unassembled WGS sequence"/>
</dbReference>
<proteinExistence type="predicted"/>
<dbReference type="Gene3D" id="3.40.50.720">
    <property type="entry name" value="NAD(P)-binding Rossmann-like Domain"/>
    <property type="match status" value="1"/>
</dbReference>
<feature type="domain" description="Mannitol dehydrogenase N-terminal" evidence="3">
    <location>
        <begin position="29"/>
        <end position="267"/>
    </location>
</feature>
<dbReference type="AlphaFoldDB" id="A0A327QNU1"/>
<evidence type="ECO:0000256" key="1">
    <source>
        <dbReference type="ARBA" id="ARBA00023002"/>
    </source>
</evidence>
<name>A0A327QNU1_9BACT</name>
<dbReference type="InterPro" id="IPR008927">
    <property type="entry name" value="6-PGluconate_DH-like_C_sf"/>
</dbReference>
<gene>
    <name evidence="5" type="ORF">LX64_02479</name>
</gene>
<dbReference type="Pfam" id="PF08125">
    <property type="entry name" value="Mannitol_dh_C"/>
    <property type="match status" value="1"/>
</dbReference>
<dbReference type="RefSeq" id="WP_111597924.1">
    <property type="nucleotide sequence ID" value="NZ_QLLL01000004.1"/>
</dbReference>
<dbReference type="GO" id="GO:0019592">
    <property type="term" value="P:mannitol catabolic process"/>
    <property type="evidence" value="ECO:0007669"/>
    <property type="project" value="TreeGrafter"/>
</dbReference>
<evidence type="ECO:0000256" key="2">
    <source>
        <dbReference type="ARBA" id="ARBA00023027"/>
    </source>
</evidence>
<dbReference type="SUPFAM" id="SSF51735">
    <property type="entry name" value="NAD(P)-binding Rossmann-fold domains"/>
    <property type="match status" value="1"/>
</dbReference>
<dbReference type="PANTHER" id="PTHR30524">
    <property type="entry name" value="MANNITOL-1-PHOSPHATE 5-DEHYDROGENASE"/>
    <property type="match status" value="1"/>
</dbReference>
<protein>
    <submittedName>
        <fullName evidence="5">Tagaturonate reductase</fullName>
    </submittedName>
</protein>
<dbReference type="Gene3D" id="1.10.1040.10">
    <property type="entry name" value="N-(1-d-carboxylethyl)-l-norvaline Dehydrogenase, domain 2"/>
    <property type="match status" value="1"/>
</dbReference>
<evidence type="ECO:0000259" key="3">
    <source>
        <dbReference type="Pfam" id="PF01232"/>
    </source>
</evidence>
<evidence type="ECO:0000259" key="4">
    <source>
        <dbReference type="Pfam" id="PF08125"/>
    </source>
</evidence>
<dbReference type="NCBIfam" id="NF002969">
    <property type="entry name" value="PRK03643.1"/>
    <property type="match status" value="1"/>
</dbReference>
<reference evidence="5 6" key="1">
    <citation type="submission" date="2018-06" db="EMBL/GenBank/DDBJ databases">
        <title>Genomic Encyclopedia of Archaeal and Bacterial Type Strains, Phase II (KMG-II): from individual species to whole genera.</title>
        <authorList>
            <person name="Goeker M."/>
        </authorList>
    </citation>
    <scope>NUCLEOTIDE SEQUENCE [LARGE SCALE GENOMIC DNA]</scope>
    <source>
        <strain evidence="5 6">DSM 23857</strain>
    </source>
</reference>
<keyword evidence="2" id="KW-0520">NAD</keyword>